<reference evidence="6" key="1">
    <citation type="submission" date="2022-11" db="UniProtKB">
        <authorList>
            <consortium name="WormBaseParasite"/>
        </authorList>
    </citation>
    <scope>IDENTIFICATION</scope>
</reference>
<sequence>MASTASSDSDDDQYGNFQKYKKRHQMKKRKAVTPPLKTSPKKFESQFSALRKIGAKQSSDEASDTEKTIEQLIEEQKRKKPAEKVIDIEILNDSLNLDDTDDGPGPSTRTRSQNSQDGKKKKKDLQYQGKAQALLDEMRCIERQQKMEEKAHQDAVDYIANKIEAPVITLVADDVVTVFLGLMTDPDFRHVFKLKYTDRFDKIFLDYGSKAGFDKPEDINLLWDTGDEYKTIKYFDTPEKLKMPVNSPVNLSFNPKKGVQRECREEGEIKIKLNMKKEKNPLERFIHKEMPFGEFKVKICAELKISPAKIRFFFDGEKVSDDATPEELDMEDFDCIDMHVDA</sequence>
<evidence type="ECO:0000256" key="3">
    <source>
        <dbReference type="SAM" id="MobiDB-lite"/>
    </source>
</evidence>
<dbReference type="PANTHER" id="PTHR47187">
    <property type="entry name" value="NFATC2-INTERACTING PROTEIN"/>
    <property type="match status" value="1"/>
</dbReference>
<evidence type="ECO:0000259" key="4">
    <source>
        <dbReference type="PROSITE" id="PS50053"/>
    </source>
</evidence>
<organism evidence="5 6">
    <name type="scientific">Panagrolaimus superbus</name>
    <dbReference type="NCBI Taxonomy" id="310955"/>
    <lineage>
        <taxon>Eukaryota</taxon>
        <taxon>Metazoa</taxon>
        <taxon>Ecdysozoa</taxon>
        <taxon>Nematoda</taxon>
        <taxon>Chromadorea</taxon>
        <taxon>Rhabditida</taxon>
        <taxon>Tylenchina</taxon>
        <taxon>Panagrolaimomorpha</taxon>
        <taxon>Panagrolaimoidea</taxon>
        <taxon>Panagrolaimidae</taxon>
        <taxon>Panagrolaimus</taxon>
    </lineage>
</organism>
<dbReference type="WBParaSite" id="PSU_v2.g3850.t1">
    <property type="protein sequence ID" value="PSU_v2.g3850.t1"/>
    <property type="gene ID" value="PSU_v2.g3850"/>
</dbReference>
<keyword evidence="2" id="KW-0539">Nucleus</keyword>
<dbReference type="CDD" id="cd01763">
    <property type="entry name" value="Ubl_SUMO_like"/>
    <property type="match status" value="1"/>
</dbReference>
<dbReference type="GO" id="GO:0045944">
    <property type="term" value="P:positive regulation of transcription by RNA polymerase II"/>
    <property type="evidence" value="ECO:0007669"/>
    <property type="project" value="TreeGrafter"/>
</dbReference>
<feature type="compositionally biased region" description="Polar residues" evidence="3">
    <location>
        <begin position="107"/>
        <end position="116"/>
    </location>
</feature>
<feature type="region of interest" description="Disordered" evidence="3">
    <location>
        <begin position="95"/>
        <end position="126"/>
    </location>
</feature>
<feature type="region of interest" description="Disordered" evidence="3">
    <location>
        <begin position="1"/>
        <end position="44"/>
    </location>
</feature>
<dbReference type="SMART" id="SM00213">
    <property type="entry name" value="UBQ"/>
    <property type="match status" value="1"/>
</dbReference>
<dbReference type="Pfam" id="PF11976">
    <property type="entry name" value="Rad60-SLD"/>
    <property type="match status" value="1"/>
</dbReference>
<dbReference type="SUPFAM" id="SSF54236">
    <property type="entry name" value="Ubiquitin-like"/>
    <property type="match status" value="1"/>
</dbReference>
<dbReference type="InterPro" id="IPR029071">
    <property type="entry name" value="Ubiquitin-like_domsf"/>
</dbReference>
<evidence type="ECO:0000313" key="5">
    <source>
        <dbReference type="Proteomes" id="UP000887577"/>
    </source>
</evidence>
<evidence type="ECO:0000256" key="2">
    <source>
        <dbReference type="ARBA" id="ARBA00023242"/>
    </source>
</evidence>
<evidence type="ECO:0000256" key="1">
    <source>
        <dbReference type="ARBA" id="ARBA00004123"/>
    </source>
</evidence>
<dbReference type="PROSITE" id="PS50053">
    <property type="entry name" value="UBIQUITIN_2"/>
    <property type="match status" value="1"/>
</dbReference>
<dbReference type="PANTHER" id="PTHR47187:SF1">
    <property type="entry name" value="NFATC2-INTERACTING PROTEIN"/>
    <property type="match status" value="1"/>
</dbReference>
<comment type="subcellular location">
    <subcellularLocation>
        <location evidence="1">Nucleus</location>
    </subcellularLocation>
</comment>
<accession>A0A914YV48</accession>
<evidence type="ECO:0000313" key="6">
    <source>
        <dbReference type="WBParaSite" id="PSU_v2.g3850.t1"/>
    </source>
</evidence>
<proteinExistence type="predicted"/>
<feature type="domain" description="Ubiquitin-like" evidence="4">
    <location>
        <begin position="269"/>
        <end position="342"/>
    </location>
</feature>
<dbReference type="InterPro" id="IPR000626">
    <property type="entry name" value="Ubiquitin-like_dom"/>
</dbReference>
<dbReference type="AlphaFoldDB" id="A0A914YV48"/>
<dbReference type="Gene3D" id="3.10.20.90">
    <property type="entry name" value="Phosphatidylinositol 3-kinase Catalytic Subunit, Chain A, domain 1"/>
    <property type="match status" value="1"/>
</dbReference>
<feature type="compositionally biased region" description="Basic residues" evidence="3">
    <location>
        <begin position="19"/>
        <end position="31"/>
    </location>
</feature>
<protein>
    <submittedName>
        <fullName evidence="6">Ubiquitin-like domain-containing protein</fullName>
    </submittedName>
</protein>
<dbReference type="InterPro" id="IPR022617">
    <property type="entry name" value="Rad60/SUMO-like_dom"/>
</dbReference>
<dbReference type="Proteomes" id="UP000887577">
    <property type="component" value="Unplaced"/>
</dbReference>
<dbReference type="InterPro" id="IPR052324">
    <property type="entry name" value="NFATC2-Int_DNA_Repair"/>
</dbReference>
<keyword evidence="5" id="KW-1185">Reference proteome</keyword>
<dbReference type="GO" id="GO:0005634">
    <property type="term" value="C:nucleus"/>
    <property type="evidence" value="ECO:0007669"/>
    <property type="project" value="UniProtKB-SubCell"/>
</dbReference>
<name>A0A914YV48_9BILA</name>